<keyword evidence="4" id="KW-0009">Actin-binding</keyword>
<dbReference type="Pfam" id="PF00435">
    <property type="entry name" value="Spectrin"/>
    <property type="match status" value="7"/>
</dbReference>
<evidence type="ECO:0000256" key="3">
    <source>
        <dbReference type="ARBA" id="ARBA00022837"/>
    </source>
</evidence>
<dbReference type="GO" id="GO:0003779">
    <property type="term" value="F:actin binding"/>
    <property type="evidence" value="ECO:0007669"/>
    <property type="project" value="UniProtKB-KW"/>
</dbReference>
<feature type="region of interest" description="Disordered" evidence="6">
    <location>
        <begin position="2541"/>
        <end position="2563"/>
    </location>
</feature>
<evidence type="ECO:0000313" key="9">
    <source>
        <dbReference type="Proteomes" id="UP000078046"/>
    </source>
</evidence>
<dbReference type="GO" id="GO:0005509">
    <property type="term" value="F:calcium ion binding"/>
    <property type="evidence" value="ECO:0007669"/>
    <property type="project" value="InterPro"/>
</dbReference>
<dbReference type="SMART" id="SM00054">
    <property type="entry name" value="EFh"/>
    <property type="match status" value="2"/>
</dbReference>
<dbReference type="InterPro" id="IPR002048">
    <property type="entry name" value="EF_hand_dom"/>
</dbReference>
<dbReference type="InterPro" id="IPR002017">
    <property type="entry name" value="Spectrin_repeat"/>
</dbReference>
<feature type="domain" description="EF-hand" evidence="7">
    <location>
        <begin position="2561"/>
        <end position="2596"/>
    </location>
</feature>
<accession>A0A177BAU7</accession>
<keyword evidence="2" id="KW-0677">Repeat</keyword>
<dbReference type="Pfam" id="PF08726">
    <property type="entry name" value="EFhand_Ca_insen"/>
    <property type="match status" value="1"/>
</dbReference>
<dbReference type="SUPFAM" id="SSF47473">
    <property type="entry name" value="EF-hand"/>
    <property type="match status" value="1"/>
</dbReference>
<evidence type="ECO:0000256" key="4">
    <source>
        <dbReference type="ARBA" id="ARBA00023203"/>
    </source>
</evidence>
<name>A0A177BAU7_9BILA</name>
<dbReference type="InterPro" id="IPR018247">
    <property type="entry name" value="EF_Hand_1_Ca_BS"/>
</dbReference>
<dbReference type="InterPro" id="IPR014837">
    <property type="entry name" value="EF-hand_Ca_insen"/>
</dbReference>
<dbReference type="CDD" id="cd00176">
    <property type="entry name" value="SPEC"/>
    <property type="match status" value="7"/>
</dbReference>
<evidence type="ECO:0000313" key="8">
    <source>
        <dbReference type="EMBL" id="OAF70763.1"/>
    </source>
</evidence>
<dbReference type="InterPro" id="IPR011992">
    <property type="entry name" value="EF-hand-dom_pair"/>
</dbReference>
<dbReference type="Proteomes" id="UP000078046">
    <property type="component" value="Unassembled WGS sequence"/>
</dbReference>
<feature type="coiled-coil region" evidence="5">
    <location>
        <begin position="1328"/>
        <end position="1372"/>
    </location>
</feature>
<dbReference type="PROSITE" id="PS50222">
    <property type="entry name" value="EF_HAND_2"/>
    <property type="match status" value="2"/>
</dbReference>
<dbReference type="PANTHER" id="PTHR11915">
    <property type="entry name" value="SPECTRIN/FILAMIN RELATED CYTOSKELETAL PROTEIN"/>
    <property type="match status" value="1"/>
</dbReference>
<dbReference type="EMBL" id="LWCA01000113">
    <property type="protein sequence ID" value="OAF70763.1"/>
    <property type="molecule type" value="Genomic_DNA"/>
</dbReference>
<sequence>MEQDSNNEMDIEKEKLNQVVLESAKEIKERRTTTLSNYEFLKKKANDRKRGLKDNKNYLLFAKDAQYILNWIELELEKMVDQELGNITETQSRINQHHYLEMELANYVANIKNLDDFGKEMLKTNHFKSSEIKPTLEKVHLNYDRLKELVKCKNLKLAFEYGYLQWICSVDSILNWCRNFYTDEKRNEIENSDINDYLLSYLSDTLQFVNITGQENELTIKNCISKLTEFDKEYTSQINLKSEALKRCASILADNENNCCSQNVPKDVIDEKTVKLEKCMSIVRFILDNVRNRLGCRFDYLEYKKKVDDVNERISEKRQQVISEIKIDTIVECQNNTCRNNLLKQVLDGLVVKVTNLIQEKSELISKYPNLDEIKECNINNESLMSLWKLKSVLLEQNIKYHRLILSHQESMTWLSELQKSMTDLQMQEPDDGEVKMTKIFINKLGVYGDELQARKCIINKDEETLNGLKKCFGLDCEGTIKRQDCYELSNIFDSTFEKLTQMVQNTLKLNSMYDETFDKWVQLNDFYNTKLKIFSFMEDSKMIVVWVDLKVSEFEKHVSNVVVDNSESCENEMELISMWQEFNDIPQPVYQNLKKISLELKEKNVDKIESIESKLLEIENGLMNLTNLYSDRLDFLKINLKIVNFGIEYDILRDWFNIKSNYFDTEKISFKTKNLRILSEKNQSFKMELQANYEKILDLKSTQKLIENNGDNSVSDNGTDIRPSKNMGALNDCLVLPNECVDEQKNFDIAVFDQNQIIDLPEFDNVNYTSLDAAMFVIKLEDKWKDFVIKCKILEKIINSSLSHQQYLRKFTELAQWIDETNVKIENREGEDVSTVEDLKIGNTLLINYVNLENEIDAYQCTVDDLSECLDLLKEKSINIEIEQLDQDFVNLKEKYDALKTKLRAKKEGVEKCVNIQNYCNNIETNIDWLKSRNNFIVDKIENFDQVTCVADVEKLQKYCDLFELELENRQVYLDDDGKGKNYKKFTDVFKFKSDQKTRGPQKTDENGQVEIEEDVIVPSMIDPVESSNFQVIGTDGDADPVIKSKVDNLSETWSKLKNTIGDKRKNLASAKESYRFNEDCDCAIDWLNEKKNDFSNSKSVGVDEDEVEYLDQMNKRLEKCLLVFKKDWISKLDDKISKLNSNFQISSYKIPKDLKSDFIILEAVCDYDSFGDNNVAVFKGNFYNILDGSTTIDESGLVKSENDAIDFVKVESLDKEMKGYVPIKCFNPSRVGKFIKAKLQPKIWKISLNDKLNYVHSLYNEMNLKYKCKGEKLKNFSEAYAILRDVENTQKSIKDKYSEIQKYIEFDDGSKSRDSVKSDMENQRHLETLKNDILVVKQKVDDINEKKEPIKEIQINNVSVESAVADLNNEWKVLEGMAHEHMKNVGSENELNDFVRDVDEILTWINQKTSYINNVSNNVGDDYPSVQKLLRKHDGFGKDLSAVYDKYKKCKITGEIVSEHESKNKVFVDEKINLISNKLEKLKCINDDRKITLTRSENYQKYLRDYNYMINNMTEISNMFTKEIAVDVCHAENLIEIHMEQKISIDSILNFFKKLVDMGLELMKNQQDRRDEISETVTNLKNMNESLQKDWSTKKFNLENRLEFCTYERDVNQINAWMEKQENLIENNAKCAADQDLEIVQRAFDDLSKSMSLKQKKIEALYDTSNRLISNCKNLSESLNLSFEGNDQLGSSQLDNENKKLIDEFVDNVSEKQKNLLEHWQKLRSSMLDHKENVAIVEQIHLWFSNYDDMVCWISDKEQVLNSIETLDLDSAAQKFKKHNCSIEEILQQNGISKLKDFSEKLFAKNLYPEKKQFIDGKIFHLQGKYDILCDTSRGIIDKLKFQVQVENLTGQINEIKFWLDETEESLNVAVMDLYYSNAFKVFKKQILLNADILSYKDRINLLVKNCNEIYDINKDESTEIKDVISSILDKYHNICEMSENQKKNLDQCKNVHLLICNIIDENARLSNIYATLSQENYCKDVSAAQNMIKKHKIIHSEIDNKKETLDKFNDELNQYDDKVLNPETNTLIVDLISKIDNEYEKCLTAFEERNETLKKSLEIQNILVNISEERSWYNSKINIMSSMDFGDSITSVQAMLKKHETFFNDFATHSDKSKKLSDSIQDVVSNDELVEAIHLLNTDLNQLKKLASNRYETLKNGYMFYQFLWKSDLIEEWIKEKMAHINSNEKFNDFYSIELEIHKQESIILTIETFERDNMSSLREMYTKFADGEYGNLDKVNIRFDEITNLWKDLVKISDDRKKFLYTNKRQFTKLDQLYLSFAKRASAFNSGFENAEEDLTDPVTCNSIEEVNLLVENHKQFESSLVEAKDDYAKMLDIDQKIAKISDAANPYTWFTINYFKNAWSNLNSSITGRTNDLKSEMERQKVNDNLRRQFARCANTFNADMNNIRIGLIDACGTLENQLDITLEKMVEISKLRENMQIIENIGAKLEKKFILDNKYTEHSTVQLGQKWDQLNQLAMSMKLNIEQQIEACNNNGVSEQTIRDFVSMFKHFDKDKDGNLDHDELKACLRALGYDLSSKVNPDESNEGDSRRQSMESESDCSEYDKILNIVDPNRSGHVTLQSFTSFMVTCETENVGSLNDILDAFKALSSTGGDYITEEEIRNNLTQDQADYCIRKLPRYTKKSNESKNGYDYVKFTESLFLS</sequence>
<dbReference type="Pfam" id="PF13405">
    <property type="entry name" value="EF-hand_6"/>
    <property type="match status" value="1"/>
</dbReference>
<dbReference type="CDD" id="cd00051">
    <property type="entry name" value="EFh"/>
    <property type="match status" value="1"/>
</dbReference>
<proteinExistence type="predicted"/>
<keyword evidence="1" id="KW-0479">Metal-binding</keyword>
<evidence type="ECO:0000256" key="1">
    <source>
        <dbReference type="ARBA" id="ARBA00022723"/>
    </source>
</evidence>
<evidence type="ECO:0000256" key="5">
    <source>
        <dbReference type="SAM" id="Coils"/>
    </source>
</evidence>
<keyword evidence="5" id="KW-0175">Coiled coil</keyword>
<gene>
    <name evidence="8" type="ORF">A3Q56_01493</name>
</gene>
<feature type="domain" description="EF-hand" evidence="7">
    <location>
        <begin position="2502"/>
        <end position="2537"/>
    </location>
</feature>
<protein>
    <submittedName>
        <fullName evidence="8">Spectrin alpha chain</fullName>
    </submittedName>
</protein>
<reference evidence="8 9" key="1">
    <citation type="submission" date="2016-04" db="EMBL/GenBank/DDBJ databases">
        <title>The genome of Intoshia linei affirms orthonectids as highly simplified spiralians.</title>
        <authorList>
            <person name="Mikhailov K.V."/>
            <person name="Slusarev G.S."/>
            <person name="Nikitin M.A."/>
            <person name="Logacheva M.D."/>
            <person name="Penin A."/>
            <person name="Aleoshin V."/>
            <person name="Panchin Y.V."/>
        </authorList>
    </citation>
    <scope>NUCLEOTIDE SEQUENCE [LARGE SCALE GENOMIC DNA]</scope>
    <source>
        <strain evidence="8">Intl2013</strain>
        <tissue evidence="8">Whole animal</tissue>
    </source>
</reference>
<comment type="caution">
    <text evidence="8">The sequence shown here is derived from an EMBL/GenBank/DDBJ whole genome shotgun (WGS) entry which is preliminary data.</text>
</comment>
<dbReference type="InterPro" id="IPR018159">
    <property type="entry name" value="Spectrin/alpha-actinin"/>
</dbReference>
<dbReference type="Gene3D" id="1.20.58.60">
    <property type="match status" value="13"/>
</dbReference>
<feature type="coiled-coil region" evidence="5">
    <location>
        <begin position="850"/>
        <end position="903"/>
    </location>
</feature>
<evidence type="ECO:0000259" key="7">
    <source>
        <dbReference type="PROSITE" id="PS50222"/>
    </source>
</evidence>
<dbReference type="OrthoDB" id="6018565at2759"/>
<evidence type="ECO:0000256" key="2">
    <source>
        <dbReference type="ARBA" id="ARBA00022737"/>
    </source>
</evidence>
<evidence type="ECO:0000256" key="6">
    <source>
        <dbReference type="SAM" id="MobiDB-lite"/>
    </source>
</evidence>
<keyword evidence="3" id="KW-0106">Calcium</keyword>
<keyword evidence="9" id="KW-1185">Reference proteome</keyword>
<dbReference type="PROSITE" id="PS00018">
    <property type="entry name" value="EF_HAND_1"/>
    <property type="match status" value="1"/>
</dbReference>
<dbReference type="SUPFAM" id="SSF46966">
    <property type="entry name" value="Spectrin repeat"/>
    <property type="match status" value="12"/>
</dbReference>
<feature type="coiled-coil region" evidence="5">
    <location>
        <begin position="1565"/>
        <end position="1592"/>
    </location>
</feature>
<dbReference type="Gene3D" id="1.10.238.10">
    <property type="entry name" value="EF-hand"/>
    <property type="match status" value="2"/>
</dbReference>
<dbReference type="SMART" id="SM01184">
    <property type="entry name" value="efhand_Ca_insen"/>
    <property type="match status" value="1"/>
</dbReference>
<dbReference type="SMART" id="SM00150">
    <property type="entry name" value="SPEC"/>
    <property type="match status" value="15"/>
</dbReference>
<organism evidence="8 9">
    <name type="scientific">Intoshia linei</name>
    <dbReference type="NCBI Taxonomy" id="1819745"/>
    <lineage>
        <taxon>Eukaryota</taxon>
        <taxon>Metazoa</taxon>
        <taxon>Spiralia</taxon>
        <taxon>Lophotrochozoa</taxon>
        <taxon>Mesozoa</taxon>
        <taxon>Orthonectida</taxon>
        <taxon>Rhopaluridae</taxon>
        <taxon>Intoshia</taxon>
    </lineage>
</organism>